<dbReference type="InterPro" id="IPR000014">
    <property type="entry name" value="PAS"/>
</dbReference>
<evidence type="ECO:0000259" key="9">
    <source>
        <dbReference type="PROSITE" id="PS50112"/>
    </source>
</evidence>
<dbReference type="InterPro" id="IPR005467">
    <property type="entry name" value="His_kinase_dom"/>
</dbReference>
<evidence type="ECO:0000256" key="2">
    <source>
        <dbReference type="ARBA" id="ARBA00012438"/>
    </source>
</evidence>
<protein>
    <recommendedName>
        <fullName evidence="2">histidine kinase</fullName>
        <ecNumber evidence="2">2.7.13.3</ecNumber>
    </recommendedName>
</protein>
<dbReference type="SUPFAM" id="SSF55874">
    <property type="entry name" value="ATPase domain of HSP90 chaperone/DNA topoisomerase II/histidine kinase"/>
    <property type="match status" value="1"/>
</dbReference>
<dbReference type="InterPro" id="IPR050980">
    <property type="entry name" value="2C_sensor_his_kinase"/>
</dbReference>
<feature type="domain" description="Histidine kinase" evidence="8">
    <location>
        <begin position="130"/>
        <end position="337"/>
    </location>
</feature>
<dbReference type="RefSeq" id="WP_179267802.1">
    <property type="nucleotide sequence ID" value="NZ_CP058579.1"/>
</dbReference>
<dbReference type="EC" id="2.7.13.3" evidence="2"/>
<feature type="compositionally biased region" description="Low complexity" evidence="7">
    <location>
        <begin position="435"/>
        <end position="444"/>
    </location>
</feature>
<dbReference type="InterPro" id="IPR004358">
    <property type="entry name" value="Sig_transdc_His_kin-like_C"/>
</dbReference>
<dbReference type="KEGG" id="halu:HUG12_05505"/>
<evidence type="ECO:0000313" key="11">
    <source>
        <dbReference type="Proteomes" id="UP000509626"/>
    </source>
</evidence>
<dbReference type="GO" id="GO:0004673">
    <property type="term" value="F:protein histidine kinase activity"/>
    <property type="evidence" value="ECO:0007669"/>
    <property type="project" value="UniProtKB-EC"/>
</dbReference>
<keyword evidence="11" id="KW-1185">Reference proteome</keyword>
<feature type="domain" description="PAS" evidence="9">
    <location>
        <begin position="5"/>
        <end position="54"/>
    </location>
</feature>
<dbReference type="SUPFAM" id="SSF55785">
    <property type="entry name" value="PYP-like sensor domain (PAS domain)"/>
    <property type="match status" value="1"/>
</dbReference>
<dbReference type="PROSITE" id="PS50109">
    <property type="entry name" value="HIS_KIN"/>
    <property type="match status" value="1"/>
</dbReference>
<keyword evidence="5 10" id="KW-0418">Kinase</keyword>
<dbReference type="InterPro" id="IPR035965">
    <property type="entry name" value="PAS-like_dom_sf"/>
</dbReference>
<dbReference type="SMART" id="SM00387">
    <property type="entry name" value="HATPase_c"/>
    <property type="match status" value="1"/>
</dbReference>
<dbReference type="GO" id="GO:0005524">
    <property type="term" value="F:ATP binding"/>
    <property type="evidence" value="ECO:0007669"/>
    <property type="project" value="UniProtKB-KW"/>
</dbReference>
<dbReference type="SMART" id="SM00091">
    <property type="entry name" value="PAS"/>
    <property type="match status" value="1"/>
</dbReference>
<organism evidence="10 11">
    <name type="scientific">Halorarum salinum</name>
    <dbReference type="NCBI Taxonomy" id="2743089"/>
    <lineage>
        <taxon>Archaea</taxon>
        <taxon>Methanobacteriati</taxon>
        <taxon>Methanobacteriota</taxon>
        <taxon>Stenosarchaea group</taxon>
        <taxon>Halobacteria</taxon>
        <taxon>Halobacteriales</taxon>
        <taxon>Haloferacaceae</taxon>
        <taxon>Halorarum</taxon>
    </lineage>
</organism>
<dbReference type="PANTHER" id="PTHR44936:SF10">
    <property type="entry name" value="SENSOR PROTEIN RSTB"/>
    <property type="match status" value="1"/>
</dbReference>
<dbReference type="PROSITE" id="PS50112">
    <property type="entry name" value="PAS"/>
    <property type="match status" value="1"/>
</dbReference>
<dbReference type="PRINTS" id="PR00344">
    <property type="entry name" value="BCTRLSENSOR"/>
</dbReference>
<dbReference type="OrthoDB" id="342253at2157"/>
<reference evidence="10 11" key="1">
    <citation type="submission" date="2020-06" db="EMBL/GenBank/DDBJ databases">
        <title>NJ-3-1, isolated from saline soil.</title>
        <authorList>
            <person name="Cui H.L."/>
            <person name="Shi X."/>
        </authorList>
    </citation>
    <scope>NUCLEOTIDE SEQUENCE [LARGE SCALE GENOMIC DNA]</scope>
    <source>
        <strain evidence="10 11">NJ-3-1</strain>
    </source>
</reference>
<evidence type="ECO:0000256" key="5">
    <source>
        <dbReference type="ARBA" id="ARBA00022777"/>
    </source>
</evidence>
<evidence type="ECO:0000256" key="3">
    <source>
        <dbReference type="ARBA" id="ARBA00022679"/>
    </source>
</evidence>
<dbReference type="Proteomes" id="UP000509626">
    <property type="component" value="Chromosome"/>
</dbReference>
<keyword evidence="4" id="KW-0547">Nucleotide-binding</keyword>
<gene>
    <name evidence="10" type="ORF">HUG12_05505</name>
</gene>
<name>A0A7D5Q9T1_9EURY</name>
<evidence type="ECO:0000313" key="10">
    <source>
        <dbReference type="EMBL" id="QLG61218.1"/>
    </source>
</evidence>
<comment type="catalytic activity">
    <reaction evidence="1">
        <text>ATP + protein L-histidine = ADP + protein N-phospho-L-histidine.</text>
        <dbReference type="EC" id="2.7.13.3"/>
    </reaction>
</comment>
<dbReference type="NCBIfam" id="TIGR00229">
    <property type="entry name" value="sensory_box"/>
    <property type="match status" value="1"/>
</dbReference>
<evidence type="ECO:0000256" key="7">
    <source>
        <dbReference type="SAM" id="MobiDB-lite"/>
    </source>
</evidence>
<dbReference type="InterPro" id="IPR003594">
    <property type="entry name" value="HATPase_dom"/>
</dbReference>
<evidence type="ECO:0000256" key="1">
    <source>
        <dbReference type="ARBA" id="ARBA00000085"/>
    </source>
</evidence>
<dbReference type="InterPro" id="IPR036890">
    <property type="entry name" value="HATPase_C_sf"/>
</dbReference>
<evidence type="ECO:0000256" key="4">
    <source>
        <dbReference type="ARBA" id="ARBA00022741"/>
    </source>
</evidence>
<accession>A0A7D5Q9T1</accession>
<dbReference type="Pfam" id="PF02518">
    <property type="entry name" value="HATPase_c"/>
    <property type="match status" value="1"/>
</dbReference>
<dbReference type="PANTHER" id="PTHR44936">
    <property type="entry name" value="SENSOR PROTEIN CREC"/>
    <property type="match status" value="1"/>
</dbReference>
<sequence>MSKGQPDLHRRAFREIANPAIIADTGFIVTDVNDAILELTGYERPELVGSTPLMLVDDDAVYEEIIDALSAGKSWVGDFESTTKDGRLVYGRGSATPLVLDGETRGYVVVFTDMTRHRRYEESLRILNRVLRHNLRNDANVVLGHVERVAEAVSDPTLTESLDTAANRVEDMLGRARTTRRFGGILTGGDSDSLEPTDLASAVGDALEDVPTQQVVVSVSGTEGPVEVLADDMLVPALRAVVENAVEHNDKTVPRVDVGVSETDEHVVLSIADNGPGIDPRRHEQVLGRNERTQVDHGEGLSLFFVDRLMEMYGGVVDVRSNEPRGTVFDLHFRRPGSPPPSPGDASRWDVHGEGRAPSIEGTEPFASNGDAEADPGATFDVERGRSEPEPERTPESVAPRGLDSDGGSGPNPNAGPGTEPADPGDDGGSDRASDLAAAAAGASVTPPRLRGDHGRLPDVTAALREYEQPHHLLRLRRSGGLREGGTVLVRGDAAAALTDDAVRVVADGPEGGDWTFPYDGISAVGRSTDALVLRVDGARVELSLPRGDGEPEFVEAAAAFLRDEIAR</sequence>
<keyword evidence="3" id="KW-0808">Transferase</keyword>
<proteinExistence type="predicted"/>
<dbReference type="Pfam" id="PF13426">
    <property type="entry name" value="PAS_9"/>
    <property type="match status" value="1"/>
</dbReference>
<feature type="compositionally biased region" description="Basic and acidic residues" evidence="7">
    <location>
        <begin position="381"/>
        <end position="395"/>
    </location>
</feature>
<dbReference type="AlphaFoldDB" id="A0A7D5Q9T1"/>
<dbReference type="CDD" id="cd00130">
    <property type="entry name" value="PAS"/>
    <property type="match status" value="1"/>
</dbReference>
<feature type="region of interest" description="Disordered" evidence="7">
    <location>
        <begin position="330"/>
        <end position="456"/>
    </location>
</feature>
<evidence type="ECO:0000259" key="8">
    <source>
        <dbReference type="PROSITE" id="PS50109"/>
    </source>
</evidence>
<evidence type="ECO:0000256" key="6">
    <source>
        <dbReference type="ARBA" id="ARBA00022840"/>
    </source>
</evidence>
<dbReference type="GeneID" id="56036894"/>
<dbReference type="EMBL" id="CP058579">
    <property type="protein sequence ID" value="QLG61218.1"/>
    <property type="molecule type" value="Genomic_DNA"/>
</dbReference>
<dbReference type="Gene3D" id="3.30.565.10">
    <property type="entry name" value="Histidine kinase-like ATPase, C-terminal domain"/>
    <property type="match status" value="1"/>
</dbReference>
<dbReference type="Gene3D" id="3.30.450.20">
    <property type="entry name" value="PAS domain"/>
    <property type="match status" value="1"/>
</dbReference>
<keyword evidence="6" id="KW-0067">ATP-binding</keyword>